<dbReference type="PROSITE" id="PS50870">
    <property type="entry name" value="AH"/>
    <property type="match status" value="1"/>
</dbReference>
<name>A0A2G9TL25_TELCI</name>
<dbReference type="InterPro" id="IPR010504">
    <property type="entry name" value="AH_dom"/>
</dbReference>
<dbReference type="Gene3D" id="1.20.1270.60">
    <property type="entry name" value="Arfaptin homology (AH) domain/BAR domain"/>
    <property type="match status" value="1"/>
</dbReference>
<evidence type="ECO:0000259" key="1">
    <source>
        <dbReference type="PROSITE" id="PS50870"/>
    </source>
</evidence>
<dbReference type="OrthoDB" id="9994780at2759"/>
<evidence type="ECO:0000313" key="2">
    <source>
        <dbReference type="EMBL" id="PIO58693.1"/>
    </source>
</evidence>
<reference evidence="2 3" key="1">
    <citation type="submission" date="2015-09" db="EMBL/GenBank/DDBJ databases">
        <title>Draft genome of the parasitic nematode Teladorsagia circumcincta isolate WARC Sus (inbred).</title>
        <authorList>
            <person name="Mitreva M."/>
        </authorList>
    </citation>
    <scope>NUCLEOTIDE SEQUENCE [LARGE SCALE GENOMIC DNA]</scope>
    <source>
        <strain evidence="2 3">S</strain>
    </source>
</reference>
<feature type="domain" description="AH" evidence="1">
    <location>
        <begin position="1"/>
        <end position="110"/>
    </location>
</feature>
<dbReference type="InterPro" id="IPR027267">
    <property type="entry name" value="AH/BAR_dom_sf"/>
</dbReference>
<dbReference type="Pfam" id="PF06456">
    <property type="entry name" value="Arfaptin"/>
    <property type="match status" value="1"/>
</dbReference>
<organism evidence="2 3">
    <name type="scientific">Teladorsagia circumcincta</name>
    <name type="common">Brown stomach worm</name>
    <name type="synonym">Ostertagia circumcincta</name>
    <dbReference type="NCBI Taxonomy" id="45464"/>
    <lineage>
        <taxon>Eukaryota</taxon>
        <taxon>Metazoa</taxon>
        <taxon>Ecdysozoa</taxon>
        <taxon>Nematoda</taxon>
        <taxon>Chromadorea</taxon>
        <taxon>Rhabditida</taxon>
        <taxon>Rhabditina</taxon>
        <taxon>Rhabditomorpha</taxon>
        <taxon>Strongyloidea</taxon>
        <taxon>Trichostrongylidae</taxon>
        <taxon>Teladorsagia</taxon>
    </lineage>
</organism>
<dbReference type="GO" id="GO:0032588">
    <property type="term" value="C:trans-Golgi network membrane"/>
    <property type="evidence" value="ECO:0007669"/>
    <property type="project" value="TreeGrafter"/>
</dbReference>
<dbReference type="GO" id="GO:0019904">
    <property type="term" value="F:protein domain specific binding"/>
    <property type="evidence" value="ECO:0007669"/>
    <property type="project" value="InterPro"/>
</dbReference>
<dbReference type="Proteomes" id="UP000230423">
    <property type="component" value="Unassembled WGS sequence"/>
</dbReference>
<dbReference type="GO" id="GO:0034315">
    <property type="term" value="P:regulation of Arp2/3 complex-mediated actin nucleation"/>
    <property type="evidence" value="ECO:0007669"/>
    <property type="project" value="TreeGrafter"/>
</dbReference>
<dbReference type="GO" id="GO:0006886">
    <property type="term" value="P:intracellular protein transport"/>
    <property type="evidence" value="ECO:0007669"/>
    <property type="project" value="TreeGrafter"/>
</dbReference>
<accession>A0A2G9TL25</accession>
<protein>
    <submittedName>
        <fullName evidence="2">Arfaptin-like domain protein</fullName>
    </submittedName>
</protein>
<sequence>METLHAKTIVDTLETIYATEGARIEFDVSRHELESLHTQATASPTAIQIASDKASQHRDKYEGLKADVRVKLRLLEENRVMVMTKQLEQLQGALAAYFSGNAELLAAALRELASLSAPPTSFLL</sequence>
<dbReference type="AlphaFoldDB" id="A0A2G9TL25"/>
<dbReference type="PANTHER" id="PTHR12141">
    <property type="entry name" value="ARFAPTIN-RELATED"/>
    <property type="match status" value="1"/>
</dbReference>
<gene>
    <name evidence="2" type="ORF">TELCIR_19867</name>
</gene>
<dbReference type="GO" id="GO:0005543">
    <property type="term" value="F:phospholipid binding"/>
    <property type="evidence" value="ECO:0007669"/>
    <property type="project" value="TreeGrafter"/>
</dbReference>
<dbReference type="InterPro" id="IPR030798">
    <property type="entry name" value="Arfaptin_fam"/>
</dbReference>
<keyword evidence="3" id="KW-1185">Reference proteome</keyword>
<dbReference type="PANTHER" id="PTHR12141:SF5">
    <property type="entry name" value="ARFAPTIN"/>
    <property type="match status" value="1"/>
</dbReference>
<dbReference type="EMBL" id="KZ360256">
    <property type="protein sequence ID" value="PIO58693.1"/>
    <property type="molecule type" value="Genomic_DNA"/>
</dbReference>
<proteinExistence type="predicted"/>
<evidence type="ECO:0000313" key="3">
    <source>
        <dbReference type="Proteomes" id="UP000230423"/>
    </source>
</evidence>
<dbReference type="SUPFAM" id="SSF103657">
    <property type="entry name" value="BAR/IMD domain-like"/>
    <property type="match status" value="1"/>
</dbReference>